<organism evidence="3 4">
    <name type="scientific">Paenibacillus chondroitinus</name>
    <dbReference type="NCBI Taxonomy" id="59842"/>
    <lineage>
        <taxon>Bacteria</taxon>
        <taxon>Bacillati</taxon>
        <taxon>Bacillota</taxon>
        <taxon>Bacilli</taxon>
        <taxon>Bacillales</taxon>
        <taxon>Paenibacillaceae</taxon>
        <taxon>Paenibacillus</taxon>
    </lineage>
</organism>
<sequence>MSKSSSNNTSFNLKNKTKDIQGGEKKVMKKSLSVVLSTAMALSMFSSLAFAAKSSADFTDLKDLDAATKAKFDAMISAGIFDGVSDTTFGLKDEMNRAQFAKVAALITGIEVNKDLKTSSFSDVKADDAANGYALPYIEALKTAGITDGYAEGQYNPAGKVTKEQLATFLVRVLNKDADAKGKTGTDTTVSDWAQGYVALALELKLLPAGDGGKFGGQSNATRDLLLTGAYEAKQQYVAPGKVSVTGAKATGAQQVTVTFNKAVDTDKAKLALKKGTSEVATTVKFADDKKSAVLTLTDVKVSKGEYTVTVSGLDAAAVDKTTATFTGEDEVLTKIDFVNAGDTIAYADKTIVKVKASNQYGENATTNAGSYNVYTSAATFTKITKDTDGTLLITLDTANENTTQGVSVIPVTIVNNDFHITATKNFKLGTQPILTKLELGAARYSVGDALNGKGENVKFDLNLFDQYGGTISYDSLINAKTYSKDNSSTTKLFGETTIIWNDYISTDDVKTEFEDNGNDIPQVKISLNKDLDKAGDYNFTVFNQAATATGKISVKSSKVANKVEIGDLNDVIAAGDKEVYIPIVAYDASGNQLSLEDLTSDQNTKRIKVNVSGAGSQSVATILDSGEHKGSIKLDQISNNSKGAVSVTAIIAEANASSTSTKTFTIADARVPDHFKVVTDPAKGAVAGGTAAIELAVIDQYGKTLDDAHYTDNQGNDIANASTNEYLVTVTATTYDADGNPSNLAGLKAPDGDVTTSAVFGKGKTKTRFAGTPQQVTVKQDFEAFNDEFTLFTTAGATGGTKVEYTAKITKNGVEISKLTKTLTVAKATDDLTYSVNAVPTLFNLSDSGTVVASTYSTIDNPTVINNIIADDLKDVSKSQVFAREVKLSAKNASGDVVKLPAGTITDIKTSNNAVAKVALVGGKAYVLGNKVGSATLNVTYKTVKGEVKQTTVAVTSKNDALSVDKIAADSDMTIKVNTSGAADGNAFITPDLIVTDNYGKEYEQDVAQKANGVLGVTFSANSYSDNISAVTIYSNGNIVVTKNDDKDGAFDLTITSPSGKSDVVSVTVQGPKFVPTP</sequence>
<feature type="domain" description="SLH" evidence="2">
    <location>
        <begin position="54"/>
        <end position="118"/>
    </location>
</feature>
<evidence type="ECO:0000259" key="2">
    <source>
        <dbReference type="PROSITE" id="PS51272"/>
    </source>
</evidence>
<accession>A0ABU6DDX4</accession>
<name>A0ABU6DDX4_9BACL</name>
<keyword evidence="1" id="KW-0732">Signal</keyword>
<dbReference type="RefSeq" id="WP_246069052.1">
    <property type="nucleotide sequence ID" value="NZ_JAROBY010000022.1"/>
</dbReference>
<dbReference type="Pfam" id="PF00395">
    <property type="entry name" value="SLH"/>
    <property type="match status" value="1"/>
</dbReference>
<protein>
    <submittedName>
        <fullName evidence="3">S-layer homology domain-containing protein</fullName>
    </submittedName>
</protein>
<dbReference type="EMBL" id="JAROBY010000022">
    <property type="protein sequence ID" value="MEB4795096.1"/>
    <property type="molecule type" value="Genomic_DNA"/>
</dbReference>
<gene>
    <name evidence="3" type="ORF">P5G65_14415</name>
</gene>
<dbReference type="InterPro" id="IPR001119">
    <property type="entry name" value="SLH_dom"/>
</dbReference>
<dbReference type="InterPro" id="IPR014755">
    <property type="entry name" value="Cu-Rt/internalin_Ig-like"/>
</dbReference>
<proteinExistence type="predicted"/>
<feature type="domain" description="SLH" evidence="2">
    <location>
        <begin position="121"/>
        <end position="184"/>
    </location>
</feature>
<dbReference type="Gene3D" id="2.60.40.1220">
    <property type="match status" value="1"/>
</dbReference>
<comment type="caution">
    <text evidence="3">The sequence shown here is derived from an EMBL/GenBank/DDBJ whole genome shotgun (WGS) entry which is preliminary data.</text>
</comment>
<reference evidence="3 4" key="1">
    <citation type="submission" date="2023-03" db="EMBL/GenBank/DDBJ databases">
        <title>Bacillus Genome Sequencing.</title>
        <authorList>
            <person name="Dunlap C."/>
        </authorList>
    </citation>
    <scope>NUCLEOTIDE SEQUENCE [LARGE SCALE GENOMIC DNA]</scope>
    <source>
        <strain evidence="3 4">NRS-1351</strain>
    </source>
</reference>
<evidence type="ECO:0000256" key="1">
    <source>
        <dbReference type="ARBA" id="ARBA00022729"/>
    </source>
</evidence>
<keyword evidence="4" id="KW-1185">Reference proteome</keyword>
<dbReference type="Proteomes" id="UP001355653">
    <property type="component" value="Unassembled WGS sequence"/>
</dbReference>
<evidence type="ECO:0000313" key="4">
    <source>
        <dbReference type="Proteomes" id="UP001355653"/>
    </source>
</evidence>
<dbReference type="PROSITE" id="PS51272">
    <property type="entry name" value="SLH"/>
    <property type="match status" value="2"/>
</dbReference>
<evidence type="ECO:0000313" key="3">
    <source>
        <dbReference type="EMBL" id="MEB4795096.1"/>
    </source>
</evidence>